<dbReference type="STRING" id="1745343.A0A2J6QJC6"/>
<evidence type="ECO:0008006" key="6">
    <source>
        <dbReference type="Google" id="ProtNLM"/>
    </source>
</evidence>
<feature type="compositionally biased region" description="Polar residues" evidence="1">
    <location>
        <begin position="187"/>
        <end position="199"/>
    </location>
</feature>
<evidence type="ECO:0000256" key="1">
    <source>
        <dbReference type="SAM" id="MobiDB-lite"/>
    </source>
</evidence>
<evidence type="ECO:0000256" key="2">
    <source>
        <dbReference type="SAM" id="Phobius"/>
    </source>
</evidence>
<feature type="transmembrane region" description="Helical" evidence="2">
    <location>
        <begin position="229"/>
        <end position="252"/>
    </location>
</feature>
<keyword evidence="2" id="KW-0472">Membrane</keyword>
<keyword evidence="5" id="KW-1185">Reference proteome</keyword>
<feature type="region of interest" description="Disordered" evidence="1">
    <location>
        <begin position="260"/>
        <end position="279"/>
    </location>
</feature>
<sequence>MTLHILASILIVFVSLARADKFLFPDDSLDTTTTPFPVFPLGQTQTFTWTTSASSVALIMVQDATDYIDTLSQNCSGDSWTWNGATTADLTKGVTFFLEIQDETESTLAVSKYFNITVDTAAASTSATSSAQTSSITANIETSTTASTTTPSASASQSSMSTPGTTSTSTSSAPAIAPPIAPNRTPQTTRLVASTSTPDSAPISPTSNSPTASSSRASAPAQSKPNTKVIALSTGGGIAFALLGTLGLFLFLRRKAQQPIRAHSPPPWSPGTDAVVPEAKGPHQRYDRVEMEVPNSPSVKSPISGAVPGNGGFSKAELPPETSEKGMDDGGGRRRVEDPIGVELP</sequence>
<feature type="compositionally biased region" description="Basic and acidic residues" evidence="1">
    <location>
        <begin position="322"/>
        <end position="338"/>
    </location>
</feature>
<name>A0A2J6QJC6_9HELO</name>
<keyword evidence="3" id="KW-0732">Signal</keyword>
<evidence type="ECO:0000313" key="5">
    <source>
        <dbReference type="Proteomes" id="UP000235672"/>
    </source>
</evidence>
<organism evidence="4 5">
    <name type="scientific">Hyaloscypha hepaticicola</name>
    <dbReference type="NCBI Taxonomy" id="2082293"/>
    <lineage>
        <taxon>Eukaryota</taxon>
        <taxon>Fungi</taxon>
        <taxon>Dikarya</taxon>
        <taxon>Ascomycota</taxon>
        <taxon>Pezizomycotina</taxon>
        <taxon>Leotiomycetes</taxon>
        <taxon>Helotiales</taxon>
        <taxon>Hyaloscyphaceae</taxon>
        <taxon>Hyaloscypha</taxon>
    </lineage>
</organism>
<dbReference type="OrthoDB" id="10594758at2759"/>
<proteinExistence type="predicted"/>
<keyword evidence="2" id="KW-0812">Transmembrane</keyword>
<feature type="compositionally biased region" description="Low complexity" evidence="1">
    <location>
        <begin position="142"/>
        <end position="175"/>
    </location>
</feature>
<gene>
    <name evidence="4" type="ORF">NA56DRAFT_654966</name>
</gene>
<dbReference type="Proteomes" id="UP000235672">
    <property type="component" value="Unassembled WGS sequence"/>
</dbReference>
<evidence type="ECO:0000313" key="4">
    <source>
        <dbReference type="EMBL" id="PMD26362.1"/>
    </source>
</evidence>
<protein>
    <recommendedName>
        <fullName evidence="6">Mid2 domain-containing protein</fullName>
    </recommendedName>
</protein>
<reference evidence="4 5" key="1">
    <citation type="submission" date="2016-05" db="EMBL/GenBank/DDBJ databases">
        <title>A degradative enzymes factory behind the ericoid mycorrhizal symbiosis.</title>
        <authorList>
            <consortium name="DOE Joint Genome Institute"/>
            <person name="Martino E."/>
            <person name="Morin E."/>
            <person name="Grelet G."/>
            <person name="Kuo A."/>
            <person name="Kohler A."/>
            <person name="Daghino S."/>
            <person name="Barry K."/>
            <person name="Choi C."/>
            <person name="Cichocki N."/>
            <person name="Clum A."/>
            <person name="Copeland A."/>
            <person name="Hainaut M."/>
            <person name="Haridas S."/>
            <person name="Labutti K."/>
            <person name="Lindquist E."/>
            <person name="Lipzen A."/>
            <person name="Khouja H.-R."/>
            <person name="Murat C."/>
            <person name="Ohm R."/>
            <person name="Olson A."/>
            <person name="Spatafora J."/>
            <person name="Veneault-Fourrey C."/>
            <person name="Henrissat B."/>
            <person name="Grigoriev I."/>
            <person name="Martin F."/>
            <person name="Perotto S."/>
        </authorList>
    </citation>
    <scope>NUCLEOTIDE SEQUENCE [LARGE SCALE GENOMIC DNA]</scope>
    <source>
        <strain evidence="4 5">UAMH 7357</strain>
    </source>
</reference>
<feature type="region of interest" description="Disordered" evidence="1">
    <location>
        <begin position="292"/>
        <end position="345"/>
    </location>
</feature>
<accession>A0A2J6QJC6</accession>
<dbReference type="EMBL" id="KZ613468">
    <property type="protein sequence ID" value="PMD26362.1"/>
    <property type="molecule type" value="Genomic_DNA"/>
</dbReference>
<feature type="signal peptide" evidence="3">
    <location>
        <begin position="1"/>
        <end position="19"/>
    </location>
</feature>
<feature type="chain" id="PRO_5014460990" description="Mid2 domain-containing protein" evidence="3">
    <location>
        <begin position="20"/>
        <end position="345"/>
    </location>
</feature>
<dbReference type="AlphaFoldDB" id="A0A2J6QJC6"/>
<feature type="compositionally biased region" description="Low complexity" evidence="1">
    <location>
        <begin position="200"/>
        <end position="225"/>
    </location>
</feature>
<evidence type="ECO:0000256" key="3">
    <source>
        <dbReference type="SAM" id="SignalP"/>
    </source>
</evidence>
<feature type="region of interest" description="Disordered" evidence="1">
    <location>
        <begin position="142"/>
        <end position="225"/>
    </location>
</feature>
<keyword evidence="2" id="KW-1133">Transmembrane helix</keyword>